<dbReference type="OrthoDB" id="38099at2759"/>
<organism evidence="2 3">
    <name type="scientific">Fragilariopsis cylindrus CCMP1102</name>
    <dbReference type="NCBI Taxonomy" id="635003"/>
    <lineage>
        <taxon>Eukaryota</taxon>
        <taxon>Sar</taxon>
        <taxon>Stramenopiles</taxon>
        <taxon>Ochrophyta</taxon>
        <taxon>Bacillariophyta</taxon>
        <taxon>Bacillariophyceae</taxon>
        <taxon>Bacillariophycidae</taxon>
        <taxon>Bacillariales</taxon>
        <taxon>Bacillariaceae</taxon>
        <taxon>Fragilariopsis</taxon>
    </lineage>
</organism>
<evidence type="ECO:0000313" key="2">
    <source>
        <dbReference type="EMBL" id="OEU22440.1"/>
    </source>
</evidence>
<feature type="compositionally biased region" description="Polar residues" evidence="1">
    <location>
        <begin position="526"/>
        <end position="544"/>
    </location>
</feature>
<dbReference type="EMBL" id="KV784353">
    <property type="protein sequence ID" value="OEU22440.1"/>
    <property type="molecule type" value="Genomic_DNA"/>
</dbReference>
<evidence type="ECO:0000256" key="1">
    <source>
        <dbReference type="SAM" id="MobiDB-lite"/>
    </source>
</evidence>
<dbReference type="KEGG" id="fcy:FRACYDRAFT_259074"/>
<dbReference type="InParanoid" id="A0A1E7FWB0"/>
<dbReference type="Proteomes" id="UP000095751">
    <property type="component" value="Unassembled WGS sequence"/>
</dbReference>
<accession>A0A1E7FWB0</accession>
<proteinExistence type="predicted"/>
<dbReference type="AlphaFoldDB" id="A0A1E7FWB0"/>
<sequence length="563" mass="63326">MSNFLDLFFPLVATTAAVAVSGLVLLQTDRVSRKILSPAQLSTKRRGEFKYNWKQSVDKVKLLMDYCLAGGPENYNEDPEIVMKNAEYISKEGDLDTLVEQITDKKDLESRYFTLKIDKDPHDPTEELYLFIVREQLSKTITQRLLYQVPLVKFGMKLAKAFEDKLTTTTLCFVADASSGKASGMLESLLKESKAGVPTISEPFWMVQVARLTEAKLFTLPKIKKIIFALNRLDAWSLRHEVAKGDAKTVMITLPGQAIVATLLPLIQSVFPEDRHIFTYDGCVSSVQRGMHAESIYKKRQLVPRLESIIQGMCQDPVRLSNPLPSYNPLSHDISLGGRGGRLDQALAHVPVQQARIVETWMSSVDAYFKLKEEEPTNGYLPYCFKLGLLTDDPVGNFEYGTDSYWSLNSLLQYVTGCRSRAIPEGVLDAAKEWVKDFNQAQEVEQKKINVSVALSEHERKMIENCCFQHKQILIGNKTLIDTVLPREHWTMKQASRAGCSCCGPDPYDQMEEEEEDNEESKSDDVMSSNFMTGVSSSTKVNNGFSSKYVDGTAGFAFDPSRF</sequence>
<protein>
    <submittedName>
        <fullName evidence="2">Uncharacterized protein</fullName>
    </submittedName>
</protein>
<keyword evidence="3" id="KW-1185">Reference proteome</keyword>
<name>A0A1E7FWB0_9STRA</name>
<feature type="region of interest" description="Disordered" evidence="1">
    <location>
        <begin position="506"/>
        <end position="544"/>
    </location>
</feature>
<reference evidence="2 3" key="1">
    <citation type="submission" date="2016-09" db="EMBL/GenBank/DDBJ databases">
        <title>Extensive genetic diversity and differential bi-allelic expression allows diatom success in the polar Southern Ocean.</title>
        <authorList>
            <consortium name="DOE Joint Genome Institute"/>
            <person name="Mock T."/>
            <person name="Otillar R.P."/>
            <person name="Strauss J."/>
            <person name="Dupont C."/>
            <person name="Frickenhaus S."/>
            <person name="Maumus F."/>
            <person name="Mcmullan M."/>
            <person name="Sanges R."/>
            <person name="Schmutz J."/>
            <person name="Toseland A."/>
            <person name="Valas R."/>
            <person name="Veluchamy A."/>
            <person name="Ward B.J."/>
            <person name="Allen A."/>
            <person name="Barry K."/>
            <person name="Falciatore A."/>
            <person name="Ferrante M."/>
            <person name="Fortunato A.E."/>
            <person name="Gloeckner G."/>
            <person name="Gruber A."/>
            <person name="Hipkin R."/>
            <person name="Janech M."/>
            <person name="Kroth P."/>
            <person name="Leese F."/>
            <person name="Lindquist E."/>
            <person name="Lyon B.R."/>
            <person name="Martin J."/>
            <person name="Mayer C."/>
            <person name="Parker M."/>
            <person name="Quesneville H."/>
            <person name="Raymond J."/>
            <person name="Uhlig C."/>
            <person name="Valentin K.U."/>
            <person name="Worden A.Z."/>
            <person name="Armbrust E.V."/>
            <person name="Bowler C."/>
            <person name="Green B."/>
            <person name="Moulton V."/>
            <person name="Van Oosterhout C."/>
            <person name="Grigoriev I."/>
        </authorList>
    </citation>
    <scope>NUCLEOTIDE SEQUENCE [LARGE SCALE GENOMIC DNA]</scope>
    <source>
        <strain evidence="2 3">CCMP1102</strain>
    </source>
</reference>
<evidence type="ECO:0000313" key="3">
    <source>
        <dbReference type="Proteomes" id="UP000095751"/>
    </source>
</evidence>
<feature type="compositionally biased region" description="Acidic residues" evidence="1">
    <location>
        <begin position="509"/>
        <end position="519"/>
    </location>
</feature>
<gene>
    <name evidence="2" type="ORF">FRACYDRAFT_259074</name>
</gene>